<sequence length="385" mass="44068">MKENTKLIIKFLGKEANLFELERLGEIIEEHKTKKLFDHFVKIHYLLSFSMKKYDVDNAKKSFKESVKKNGRKHFFRRIKKIGIAASIVLLVALTIFISHKNTQTSTINGAKKNIQAGTDRAILTLENGNRIVLEEGREYESDRVRGNGKSLKYYQNDTVDKISYNFLTVPRGGQFQLTLPDGTKIWLNSDSKLKYPVNFKKNGPREIELLYGEVFLQVSPSYEHNGAEFNLISSGQSIQVLGTEFNLKSYSDEDLVKTTLLEGSISIQIDDYATVLNPHQQSVYNTESKEIEVQKIDVSQEISWIKGLFAFDTESLQTIMKTLARWYNVDVIFESANLKEFIFTGILERSSSIEDILNHIEASGEGKLKFVIDDRTILIQENIK</sequence>
<evidence type="ECO:0000259" key="3">
    <source>
        <dbReference type="Pfam" id="PF16344"/>
    </source>
</evidence>
<keyword evidence="1" id="KW-1133">Transmembrane helix</keyword>
<dbReference type="Proteomes" id="UP001595814">
    <property type="component" value="Unassembled WGS sequence"/>
</dbReference>
<feature type="domain" description="Protein FecR C-terminal" evidence="3">
    <location>
        <begin position="310"/>
        <end position="380"/>
    </location>
</feature>
<keyword evidence="1" id="KW-0472">Membrane</keyword>
<reference evidence="5" key="1">
    <citation type="journal article" date="2019" name="Int. J. Syst. Evol. Microbiol.">
        <title>The Global Catalogue of Microorganisms (GCM) 10K type strain sequencing project: providing services to taxonomists for standard genome sequencing and annotation.</title>
        <authorList>
            <consortium name="The Broad Institute Genomics Platform"/>
            <consortium name="The Broad Institute Genome Sequencing Center for Infectious Disease"/>
            <person name="Wu L."/>
            <person name="Ma J."/>
        </authorList>
    </citation>
    <scope>NUCLEOTIDE SEQUENCE [LARGE SCALE GENOMIC DNA]</scope>
    <source>
        <strain evidence="5">CECT 7477</strain>
    </source>
</reference>
<evidence type="ECO:0000259" key="2">
    <source>
        <dbReference type="Pfam" id="PF04773"/>
    </source>
</evidence>
<evidence type="ECO:0000313" key="4">
    <source>
        <dbReference type="EMBL" id="MFC4094915.1"/>
    </source>
</evidence>
<dbReference type="Gene3D" id="2.60.120.1440">
    <property type="match status" value="1"/>
</dbReference>
<dbReference type="InterPro" id="IPR012373">
    <property type="entry name" value="Ferrdict_sens_TM"/>
</dbReference>
<evidence type="ECO:0000313" key="5">
    <source>
        <dbReference type="Proteomes" id="UP001595814"/>
    </source>
</evidence>
<gene>
    <name evidence="4" type="ORF">ACFOUT_03460</name>
</gene>
<accession>A0ABV8JT39</accession>
<feature type="transmembrane region" description="Helical" evidence="1">
    <location>
        <begin position="82"/>
        <end position="99"/>
    </location>
</feature>
<dbReference type="InterPro" id="IPR032508">
    <property type="entry name" value="FecR_C"/>
</dbReference>
<dbReference type="RefSeq" id="WP_192462172.1">
    <property type="nucleotide sequence ID" value="NZ_JACYFJ010000003.1"/>
</dbReference>
<dbReference type="Gene3D" id="3.55.50.30">
    <property type="match status" value="1"/>
</dbReference>
<dbReference type="PANTHER" id="PTHR30273:SF2">
    <property type="entry name" value="PROTEIN FECR"/>
    <property type="match status" value="1"/>
</dbReference>
<dbReference type="PANTHER" id="PTHR30273">
    <property type="entry name" value="PERIPLASMIC SIGNAL SENSOR AND SIGMA FACTOR ACTIVATOR FECR-RELATED"/>
    <property type="match status" value="1"/>
</dbReference>
<dbReference type="EMBL" id="JBHSAW010000003">
    <property type="protein sequence ID" value="MFC4094915.1"/>
    <property type="molecule type" value="Genomic_DNA"/>
</dbReference>
<dbReference type="Pfam" id="PF04773">
    <property type="entry name" value="FecR"/>
    <property type="match status" value="1"/>
</dbReference>
<name>A0ABV8JT39_9FLAO</name>
<keyword evidence="1" id="KW-0812">Transmembrane</keyword>
<dbReference type="Pfam" id="PF16344">
    <property type="entry name" value="FecR_C"/>
    <property type="match status" value="1"/>
</dbReference>
<keyword evidence="5" id="KW-1185">Reference proteome</keyword>
<organism evidence="4 5">
    <name type="scientific">Euzebyella saccharophila</name>
    <dbReference type="NCBI Taxonomy" id="679664"/>
    <lineage>
        <taxon>Bacteria</taxon>
        <taxon>Pseudomonadati</taxon>
        <taxon>Bacteroidota</taxon>
        <taxon>Flavobacteriia</taxon>
        <taxon>Flavobacteriales</taxon>
        <taxon>Flavobacteriaceae</taxon>
        <taxon>Euzebyella</taxon>
    </lineage>
</organism>
<comment type="caution">
    <text evidence="4">The sequence shown here is derived from an EMBL/GenBank/DDBJ whole genome shotgun (WGS) entry which is preliminary data.</text>
</comment>
<dbReference type="InterPro" id="IPR006860">
    <property type="entry name" value="FecR"/>
</dbReference>
<evidence type="ECO:0000256" key="1">
    <source>
        <dbReference type="SAM" id="Phobius"/>
    </source>
</evidence>
<dbReference type="PIRSF" id="PIRSF018266">
    <property type="entry name" value="FecR"/>
    <property type="match status" value="1"/>
</dbReference>
<proteinExistence type="predicted"/>
<feature type="domain" description="FecR protein" evidence="2">
    <location>
        <begin position="170"/>
        <end position="266"/>
    </location>
</feature>
<protein>
    <submittedName>
        <fullName evidence="4">FecR family protein</fullName>
    </submittedName>
</protein>